<dbReference type="CDD" id="cd08297">
    <property type="entry name" value="CAD3"/>
    <property type="match status" value="1"/>
</dbReference>
<keyword evidence="6" id="KW-0560">Oxidoreductase</keyword>
<dbReference type="GO" id="GO:0046872">
    <property type="term" value="F:metal ion binding"/>
    <property type="evidence" value="ECO:0007669"/>
    <property type="project" value="UniProtKB-KW"/>
</dbReference>
<dbReference type="Proteomes" id="UP000092993">
    <property type="component" value="Unassembled WGS sequence"/>
</dbReference>
<organism evidence="9 10">
    <name type="scientific">Grifola frondosa</name>
    <name type="common">Maitake</name>
    <name type="synonym">Polyporus frondosus</name>
    <dbReference type="NCBI Taxonomy" id="5627"/>
    <lineage>
        <taxon>Eukaryota</taxon>
        <taxon>Fungi</taxon>
        <taxon>Dikarya</taxon>
        <taxon>Basidiomycota</taxon>
        <taxon>Agaricomycotina</taxon>
        <taxon>Agaricomycetes</taxon>
        <taxon>Polyporales</taxon>
        <taxon>Grifolaceae</taxon>
        <taxon>Grifola</taxon>
    </lineage>
</organism>
<dbReference type="PANTHER" id="PTHR42940">
    <property type="entry name" value="ALCOHOL DEHYDROGENASE 1-RELATED"/>
    <property type="match status" value="1"/>
</dbReference>
<dbReference type="FunFam" id="3.40.50.720:FF:000039">
    <property type="entry name" value="Alcohol dehydrogenase AdhP"/>
    <property type="match status" value="1"/>
</dbReference>
<dbReference type="STRING" id="5627.A0A1C7M7C4"/>
<dbReference type="Pfam" id="PF08240">
    <property type="entry name" value="ADH_N"/>
    <property type="match status" value="1"/>
</dbReference>
<dbReference type="InterPro" id="IPR020843">
    <property type="entry name" value="ER"/>
</dbReference>
<dbReference type="SUPFAM" id="SSF51735">
    <property type="entry name" value="NAD(P)-binding Rossmann-fold domains"/>
    <property type="match status" value="1"/>
</dbReference>
<gene>
    <name evidence="9" type="primary">ADH1_1</name>
    <name evidence="9" type="ORF">A0H81_06961</name>
</gene>
<keyword evidence="7" id="KW-0520">NAD</keyword>
<comment type="cofactor">
    <cofactor evidence="1">
        <name>Zn(2+)</name>
        <dbReference type="ChEBI" id="CHEBI:29105"/>
    </cofactor>
</comment>
<sequence>MLSICRWSSTTLLRHSALRVPPVIVAGRSLHVTATLRHVGCAGSAHIPRTQRAAIVETTGAPLKIVDDHPVKQPSELAPGECLVHLDCTGVCHTDLHAKNGDWPIQAKLPLIGGHEGVGKIVAIGGHTQDSPVKVGDRVGIKWLAYSCLQCEPCKKGLEQSCLNGRYSGFNVDGTFSHTEAASILCAGVTTYRAIKYSKAHIGDWIVLPGAGGGLGHLAVQYANAMGLRVVAIDTGPEKRDLVLKLGAEKWIDFKESKDVVKDIIEATDGLGAHAAVITAATSAAYAQAVDYLRMGGTLMAVGLPGHGKLSTDIFYTVTKSINIIGSYVGNRQDAQEALAIAASGKVKCHFTLEPLSALAETYEGIEKGAIVGRVVLDMST</sequence>
<comment type="caution">
    <text evidence="9">The sequence shown here is derived from an EMBL/GenBank/DDBJ whole genome shotgun (WGS) entry which is preliminary data.</text>
</comment>
<reference evidence="9 10" key="1">
    <citation type="submission" date="2016-03" db="EMBL/GenBank/DDBJ databases">
        <title>Whole genome sequencing of Grifola frondosa 9006-11.</title>
        <authorList>
            <person name="Min B."/>
            <person name="Park H."/>
            <person name="Kim J.-G."/>
            <person name="Cho H."/>
            <person name="Oh Y.-L."/>
            <person name="Kong W.-S."/>
            <person name="Choi I.-G."/>
        </authorList>
    </citation>
    <scope>NUCLEOTIDE SEQUENCE [LARGE SCALE GENOMIC DNA]</scope>
    <source>
        <strain evidence="9 10">9006-11</strain>
    </source>
</reference>
<evidence type="ECO:0000256" key="3">
    <source>
        <dbReference type="ARBA" id="ARBA00013190"/>
    </source>
</evidence>
<comment type="similarity">
    <text evidence="2">Belongs to the zinc-containing alcohol dehydrogenase family.</text>
</comment>
<dbReference type="GO" id="GO:0005737">
    <property type="term" value="C:cytoplasm"/>
    <property type="evidence" value="ECO:0007669"/>
    <property type="project" value="TreeGrafter"/>
</dbReference>
<evidence type="ECO:0000256" key="1">
    <source>
        <dbReference type="ARBA" id="ARBA00001947"/>
    </source>
</evidence>
<keyword evidence="10" id="KW-1185">Reference proteome</keyword>
<dbReference type="InterPro" id="IPR011032">
    <property type="entry name" value="GroES-like_sf"/>
</dbReference>
<evidence type="ECO:0000313" key="9">
    <source>
        <dbReference type="EMBL" id="OBZ72790.1"/>
    </source>
</evidence>
<dbReference type="Pfam" id="PF00107">
    <property type="entry name" value="ADH_zinc_N"/>
    <property type="match status" value="1"/>
</dbReference>
<dbReference type="GO" id="GO:0004022">
    <property type="term" value="F:alcohol dehydrogenase (NAD+) activity"/>
    <property type="evidence" value="ECO:0007669"/>
    <property type="project" value="UniProtKB-EC"/>
</dbReference>
<evidence type="ECO:0000256" key="7">
    <source>
        <dbReference type="ARBA" id="ARBA00023027"/>
    </source>
</evidence>
<dbReference type="OMA" id="AWFYDAC"/>
<dbReference type="EC" id="1.1.1.1" evidence="3"/>
<keyword evidence="4" id="KW-0479">Metal-binding</keyword>
<keyword evidence="5" id="KW-0862">Zinc</keyword>
<dbReference type="InterPro" id="IPR013149">
    <property type="entry name" value="ADH-like_C"/>
</dbReference>
<evidence type="ECO:0000313" key="10">
    <source>
        <dbReference type="Proteomes" id="UP000092993"/>
    </source>
</evidence>
<dbReference type="Gene3D" id="3.40.50.720">
    <property type="entry name" value="NAD(P)-binding Rossmann-like Domain"/>
    <property type="match status" value="1"/>
</dbReference>
<dbReference type="SMART" id="SM00829">
    <property type="entry name" value="PKS_ER"/>
    <property type="match status" value="1"/>
</dbReference>
<dbReference type="AlphaFoldDB" id="A0A1C7M7C4"/>
<evidence type="ECO:0000259" key="8">
    <source>
        <dbReference type="SMART" id="SM00829"/>
    </source>
</evidence>
<evidence type="ECO:0000256" key="2">
    <source>
        <dbReference type="ARBA" id="ARBA00008072"/>
    </source>
</evidence>
<dbReference type="EMBL" id="LUGG01000007">
    <property type="protein sequence ID" value="OBZ72790.1"/>
    <property type="molecule type" value="Genomic_DNA"/>
</dbReference>
<accession>A0A1C7M7C4</accession>
<dbReference type="PANTHER" id="PTHR42940:SF3">
    <property type="entry name" value="ALCOHOL DEHYDROGENASE 1-RELATED"/>
    <property type="match status" value="1"/>
</dbReference>
<evidence type="ECO:0000256" key="5">
    <source>
        <dbReference type="ARBA" id="ARBA00022833"/>
    </source>
</evidence>
<evidence type="ECO:0000256" key="4">
    <source>
        <dbReference type="ARBA" id="ARBA00022723"/>
    </source>
</evidence>
<dbReference type="Gene3D" id="3.90.180.10">
    <property type="entry name" value="Medium-chain alcohol dehydrogenases, catalytic domain"/>
    <property type="match status" value="2"/>
</dbReference>
<dbReference type="OrthoDB" id="1879366at2759"/>
<dbReference type="InterPro" id="IPR036291">
    <property type="entry name" value="NAD(P)-bd_dom_sf"/>
</dbReference>
<proteinExistence type="inferred from homology"/>
<dbReference type="SUPFAM" id="SSF50129">
    <property type="entry name" value="GroES-like"/>
    <property type="match status" value="1"/>
</dbReference>
<evidence type="ECO:0000256" key="6">
    <source>
        <dbReference type="ARBA" id="ARBA00023002"/>
    </source>
</evidence>
<protein>
    <recommendedName>
        <fullName evidence="3">alcohol dehydrogenase</fullName>
        <ecNumber evidence="3">1.1.1.1</ecNumber>
    </recommendedName>
</protein>
<dbReference type="InterPro" id="IPR013154">
    <property type="entry name" value="ADH-like_N"/>
</dbReference>
<name>A0A1C7M7C4_GRIFR</name>
<feature type="domain" description="Enoyl reductase (ER)" evidence="8">
    <location>
        <begin position="60"/>
        <end position="377"/>
    </location>
</feature>